<proteinExistence type="predicted"/>
<evidence type="ECO:0000256" key="1">
    <source>
        <dbReference type="SAM" id="Phobius"/>
    </source>
</evidence>
<reference evidence="2 3" key="1">
    <citation type="submission" date="2019-07" db="EMBL/GenBank/DDBJ databases">
        <title>Whole genome shotgun sequence of Rhizobium naphthalenivorans NBRC 107585.</title>
        <authorList>
            <person name="Hosoyama A."/>
            <person name="Uohara A."/>
            <person name="Ohji S."/>
            <person name="Ichikawa N."/>
        </authorList>
    </citation>
    <scope>NUCLEOTIDE SEQUENCE [LARGE SCALE GENOMIC DNA]</scope>
    <source>
        <strain evidence="2 3">NBRC 107585</strain>
    </source>
</reference>
<name>A0A512HFS9_9HYPH</name>
<keyword evidence="1" id="KW-0472">Membrane</keyword>
<dbReference type="NCBIfam" id="TIGR02459">
    <property type="entry name" value="CbtB"/>
    <property type="match status" value="1"/>
</dbReference>
<dbReference type="AlphaFoldDB" id="A0A512HFS9"/>
<comment type="caution">
    <text evidence="2">The sequence shown here is derived from an EMBL/GenBank/DDBJ whole genome shotgun (WGS) entry which is preliminary data.</text>
</comment>
<keyword evidence="1" id="KW-1133">Transmembrane helix</keyword>
<evidence type="ECO:0008006" key="4">
    <source>
        <dbReference type="Google" id="ProtNLM"/>
    </source>
</evidence>
<organism evidence="2 3">
    <name type="scientific">Ciceribacter naphthalenivorans</name>
    <dbReference type="NCBI Taxonomy" id="1118451"/>
    <lineage>
        <taxon>Bacteria</taxon>
        <taxon>Pseudomonadati</taxon>
        <taxon>Pseudomonadota</taxon>
        <taxon>Alphaproteobacteria</taxon>
        <taxon>Hyphomicrobiales</taxon>
        <taxon>Rhizobiaceae</taxon>
        <taxon>Ciceribacter</taxon>
    </lineage>
</organism>
<evidence type="ECO:0000313" key="3">
    <source>
        <dbReference type="Proteomes" id="UP000321717"/>
    </source>
</evidence>
<dbReference type="InterPro" id="IPR012667">
    <property type="entry name" value="CbtB_put"/>
</dbReference>
<keyword evidence="3" id="KW-1185">Reference proteome</keyword>
<dbReference type="Pfam" id="PF09489">
    <property type="entry name" value="CbtB"/>
    <property type="match status" value="1"/>
</dbReference>
<dbReference type="RefSeq" id="WP_147179071.1">
    <property type="nucleotide sequence ID" value="NZ_BJZP01000004.1"/>
</dbReference>
<evidence type="ECO:0000313" key="2">
    <source>
        <dbReference type="EMBL" id="GEO84291.1"/>
    </source>
</evidence>
<feature type="transmembrane region" description="Helical" evidence="1">
    <location>
        <begin position="17"/>
        <end position="36"/>
    </location>
</feature>
<dbReference type="EMBL" id="BJZP01000004">
    <property type="protein sequence ID" value="GEO84291.1"/>
    <property type="molecule type" value="Genomic_DNA"/>
</dbReference>
<sequence>MSVNTITASTSSAAGRIAPALLSVFFGLFIVGFVGFSPMDVVHNAAHDARHANAFPCH</sequence>
<dbReference type="Proteomes" id="UP000321717">
    <property type="component" value="Unassembled WGS sequence"/>
</dbReference>
<gene>
    <name evidence="2" type="ORF">RNA01_12230</name>
</gene>
<protein>
    <recommendedName>
        <fullName evidence="4">Cobalt transporter subunit CbtB</fullName>
    </recommendedName>
</protein>
<keyword evidence="1" id="KW-0812">Transmembrane</keyword>
<accession>A0A512HFS9</accession>